<gene>
    <name evidence="5" type="ORF">sS8_2522</name>
</gene>
<dbReference type="AlphaFoldDB" id="A0A250KSI7"/>
<feature type="chain" id="PRO_5012580622" evidence="3">
    <location>
        <begin position="25"/>
        <end position="290"/>
    </location>
</feature>
<sequence length="290" mass="32673">MTVRCDARRAVVLLASLLMPFSVAQAEKDAFKVCADPNNPPFSDKNGHGFENKIAELFAKDLGKKVEYTWFPQRIGFIRNTLKAQLPNSDEYKCDVVMGVPTGYELAATTKPYYRSTYALVYRKKSGWDDIKSPEDLERLPDERKNKLRIAMFDGAPGTTWLFNHQLADRGLPYQSMSGDAAVNTAQILEKDFAEGKIDMVIVWGPIAGYLVTQGKPGPFEMIPMKSEGSIKFDFPISMAVRFPDKERKEELNALIERNAKKIEALLHEYRVPLVDQSGNLIEAAKKSKK</sequence>
<evidence type="ECO:0000313" key="5">
    <source>
        <dbReference type="EMBL" id="BBA34474.1"/>
    </source>
</evidence>
<dbReference type="Pfam" id="PF04069">
    <property type="entry name" value="OpuAC"/>
    <property type="match status" value="1"/>
</dbReference>
<comment type="similarity">
    <text evidence="1">Belongs to the bacterial solute-binding protein 3 family.</text>
</comment>
<dbReference type="GO" id="GO:0022857">
    <property type="term" value="F:transmembrane transporter activity"/>
    <property type="evidence" value="ECO:0007669"/>
    <property type="project" value="InterPro"/>
</dbReference>
<dbReference type="PANTHER" id="PTHR35936">
    <property type="entry name" value="MEMBRANE-BOUND LYTIC MUREIN TRANSGLYCOSYLASE F"/>
    <property type="match status" value="1"/>
</dbReference>
<dbReference type="SMART" id="SM00062">
    <property type="entry name" value="PBPb"/>
    <property type="match status" value="1"/>
</dbReference>
<feature type="domain" description="Solute-binding protein family 3/N-terminal" evidence="4">
    <location>
        <begin position="30"/>
        <end position="273"/>
    </location>
</feature>
<dbReference type="InterPro" id="IPR001638">
    <property type="entry name" value="Solute-binding_3/MltF_N"/>
</dbReference>
<dbReference type="GO" id="GO:0043190">
    <property type="term" value="C:ATP-binding cassette (ABC) transporter complex"/>
    <property type="evidence" value="ECO:0007669"/>
    <property type="project" value="InterPro"/>
</dbReference>
<dbReference type="KEGG" id="mmai:sS8_2522"/>
<accession>A0A250KSI7</accession>
<evidence type="ECO:0000259" key="4">
    <source>
        <dbReference type="SMART" id="SM00062"/>
    </source>
</evidence>
<keyword evidence="2 3" id="KW-0732">Signal</keyword>
<protein>
    <submittedName>
        <fullName evidence="5">MxaJ protein</fullName>
    </submittedName>
</protein>
<dbReference type="Proteomes" id="UP000266313">
    <property type="component" value="Chromosome"/>
</dbReference>
<evidence type="ECO:0000256" key="2">
    <source>
        <dbReference type="ARBA" id="ARBA00022729"/>
    </source>
</evidence>
<dbReference type="InterPro" id="IPR007210">
    <property type="entry name" value="ABC_Gly_betaine_transp_sub-bd"/>
</dbReference>
<organism evidence="5 6">
    <name type="scientific">Methylocaldum marinum</name>
    <dbReference type="NCBI Taxonomy" id="1432792"/>
    <lineage>
        <taxon>Bacteria</taxon>
        <taxon>Pseudomonadati</taxon>
        <taxon>Pseudomonadota</taxon>
        <taxon>Gammaproteobacteria</taxon>
        <taxon>Methylococcales</taxon>
        <taxon>Methylococcaceae</taxon>
        <taxon>Methylocaldum</taxon>
    </lineage>
</organism>
<feature type="signal peptide" evidence="3">
    <location>
        <begin position="1"/>
        <end position="24"/>
    </location>
</feature>
<name>A0A250KSI7_9GAMM</name>
<proteinExistence type="inferred from homology"/>
<evidence type="ECO:0000256" key="3">
    <source>
        <dbReference type="SAM" id="SignalP"/>
    </source>
</evidence>
<dbReference type="NCBIfam" id="TIGR03871">
    <property type="entry name" value="ABC_peri_MoxJ_2"/>
    <property type="match status" value="1"/>
</dbReference>
<reference evidence="5 6" key="1">
    <citation type="submission" date="2016-12" db="EMBL/GenBank/DDBJ databases">
        <title>Genome sequencing of Methylocaldum marinum.</title>
        <authorList>
            <person name="Takeuchi M."/>
            <person name="Kamagata Y."/>
            <person name="Hiraoka S."/>
            <person name="Oshima K."/>
            <person name="Hattori M."/>
            <person name="Iwasaki W."/>
        </authorList>
    </citation>
    <scope>NUCLEOTIDE SEQUENCE [LARGE SCALE GENOMIC DNA]</scope>
    <source>
        <strain evidence="5 6">S8</strain>
    </source>
</reference>
<dbReference type="EMBL" id="AP017928">
    <property type="protein sequence ID" value="BBA34474.1"/>
    <property type="molecule type" value="Genomic_DNA"/>
</dbReference>
<dbReference type="Gene3D" id="3.40.190.10">
    <property type="entry name" value="Periplasmic binding protein-like II"/>
    <property type="match status" value="2"/>
</dbReference>
<keyword evidence="6" id="KW-1185">Reference proteome</keyword>
<dbReference type="SUPFAM" id="SSF53850">
    <property type="entry name" value="Periplasmic binding protein-like II"/>
    <property type="match status" value="1"/>
</dbReference>
<evidence type="ECO:0000313" key="6">
    <source>
        <dbReference type="Proteomes" id="UP000266313"/>
    </source>
</evidence>
<evidence type="ECO:0000256" key="1">
    <source>
        <dbReference type="ARBA" id="ARBA00010333"/>
    </source>
</evidence>
<dbReference type="PANTHER" id="PTHR35936:SF17">
    <property type="entry name" value="ARGININE-BINDING EXTRACELLULAR PROTEIN ARTP"/>
    <property type="match status" value="1"/>
</dbReference>
<dbReference type="InterPro" id="IPR022448">
    <property type="entry name" value="Quinoprotein_dehydrogenase"/>
</dbReference>